<dbReference type="Proteomes" id="UP001283361">
    <property type="component" value="Unassembled WGS sequence"/>
</dbReference>
<evidence type="ECO:0000313" key="2">
    <source>
        <dbReference type="Proteomes" id="UP001283361"/>
    </source>
</evidence>
<sequence length="66" mass="7454">MPVFSVCDSVRGPVLRKDHWRSSKAKGLSSAAEDAHKETEKEVKDMGVVFGREADIRLIQKAWQLQ</sequence>
<name>A0AAE1AXX5_9GAST</name>
<dbReference type="EMBL" id="JAWDGP010001073">
    <property type="protein sequence ID" value="KAK3795311.1"/>
    <property type="molecule type" value="Genomic_DNA"/>
</dbReference>
<protein>
    <submittedName>
        <fullName evidence="1">Uncharacterized protein</fullName>
    </submittedName>
</protein>
<organism evidence="1 2">
    <name type="scientific">Elysia crispata</name>
    <name type="common">lettuce slug</name>
    <dbReference type="NCBI Taxonomy" id="231223"/>
    <lineage>
        <taxon>Eukaryota</taxon>
        <taxon>Metazoa</taxon>
        <taxon>Spiralia</taxon>
        <taxon>Lophotrochozoa</taxon>
        <taxon>Mollusca</taxon>
        <taxon>Gastropoda</taxon>
        <taxon>Heterobranchia</taxon>
        <taxon>Euthyneura</taxon>
        <taxon>Panpulmonata</taxon>
        <taxon>Sacoglossa</taxon>
        <taxon>Placobranchoidea</taxon>
        <taxon>Plakobranchidae</taxon>
        <taxon>Elysia</taxon>
    </lineage>
</organism>
<gene>
    <name evidence="1" type="ORF">RRG08_004466</name>
</gene>
<keyword evidence="2" id="KW-1185">Reference proteome</keyword>
<reference evidence="1" key="1">
    <citation type="journal article" date="2023" name="G3 (Bethesda)">
        <title>A reference genome for the long-term kleptoplast-retaining sea slug Elysia crispata morphotype clarki.</title>
        <authorList>
            <person name="Eastman K.E."/>
            <person name="Pendleton A.L."/>
            <person name="Shaikh M.A."/>
            <person name="Suttiyut T."/>
            <person name="Ogas R."/>
            <person name="Tomko P."/>
            <person name="Gavelis G."/>
            <person name="Widhalm J.R."/>
            <person name="Wisecaver J.H."/>
        </authorList>
    </citation>
    <scope>NUCLEOTIDE SEQUENCE</scope>
    <source>
        <strain evidence="1">ECLA1</strain>
    </source>
</reference>
<comment type="caution">
    <text evidence="1">The sequence shown here is derived from an EMBL/GenBank/DDBJ whole genome shotgun (WGS) entry which is preliminary data.</text>
</comment>
<proteinExistence type="predicted"/>
<dbReference type="AlphaFoldDB" id="A0AAE1AXX5"/>
<evidence type="ECO:0000313" key="1">
    <source>
        <dbReference type="EMBL" id="KAK3795311.1"/>
    </source>
</evidence>
<accession>A0AAE1AXX5</accession>